<dbReference type="RefSeq" id="WP_371726567.1">
    <property type="nucleotide sequence ID" value="NZ_JBGOOS010000060.1"/>
</dbReference>
<dbReference type="EMBL" id="JBGOOS010000060">
    <property type="protein sequence ID" value="MEZ8211565.1"/>
    <property type="molecule type" value="Genomic_DNA"/>
</dbReference>
<dbReference type="Proteomes" id="UP001569151">
    <property type="component" value="Unassembled WGS sequence"/>
</dbReference>
<keyword evidence="2" id="KW-1185">Reference proteome</keyword>
<proteinExistence type="predicted"/>
<protein>
    <submittedName>
        <fullName evidence="1">Uncharacterized protein</fullName>
    </submittedName>
</protein>
<organism evidence="1 2">
    <name type="scientific">Vibrio bivalvicida</name>
    <dbReference type="NCBI Taxonomy" id="1276888"/>
    <lineage>
        <taxon>Bacteria</taxon>
        <taxon>Pseudomonadati</taxon>
        <taxon>Pseudomonadota</taxon>
        <taxon>Gammaproteobacteria</taxon>
        <taxon>Vibrionales</taxon>
        <taxon>Vibrionaceae</taxon>
        <taxon>Vibrio</taxon>
        <taxon>Vibrio oreintalis group</taxon>
    </lineage>
</organism>
<gene>
    <name evidence="1" type="ORF">ACED39_22650</name>
</gene>
<accession>A0ABV4MPY6</accession>
<evidence type="ECO:0000313" key="2">
    <source>
        <dbReference type="Proteomes" id="UP001569151"/>
    </source>
</evidence>
<comment type="caution">
    <text evidence="1">The sequence shown here is derived from an EMBL/GenBank/DDBJ whole genome shotgun (WGS) entry which is preliminary data.</text>
</comment>
<sequence>MAKSENKTAFYYYASVHEEKLYNELLKELGYSKRTTFFKDFLHDKPIILTSTEAGDYTNQEPKFKPNAVQIKQLDSYFISNYNASEGEDIDLDSYSKIDDLVKLLKSMKATHHQLVDVCLKLLTKALVKFDFEVGAPRIVPLPNDNELKKSIQARLNIAKEKKGKRTQQKVNISNLTYIEGQVNSHPLNQNQVDVSKIIQALIDSILAIETVQNDNGNSEFLNSKTKQIEKMIKNLSKPKPLYFNNDLIFDKLKNINIYTYSHDTEKLNVITRFTASMSDLNTSIKDCHLKFNNEKSSKKDKVKSVFELRKDLKSIALKQGEEVSKYSS</sequence>
<name>A0ABV4MPY6_9VIBR</name>
<evidence type="ECO:0000313" key="1">
    <source>
        <dbReference type="EMBL" id="MEZ8211565.1"/>
    </source>
</evidence>
<reference evidence="1 2" key="1">
    <citation type="submission" date="2024-06" db="EMBL/GenBank/DDBJ databases">
        <authorList>
            <person name="Steensen K."/>
            <person name="Seneca J."/>
            <person name="Bartlau N."/>
            <person name="Yu A.X."/>
            <person name="Polz M.F."/>
        </authorList>
    </citation>
    <scope>NUCLEOTIDE SEQUENCE [LARGE SCALE GENOMIC DNA]</scope>
    <source>
        <strain evidence="1 2">1F146</strain>
    </source>
</reference>